<protein>
    <recommendedName>
        <fullName evidence="3">Magnesium transporter MgtE intracellular domain-containing protein</fullName>
    </recommendedName>
</protein>
<organism evidence="1 2">
    <name type="scientific">Alcaligenes ammonioxydans</name>
    <dbReference type="NCBI Taxonomy" id="2582914"/>
    <lineage>
        <taxon>Bacteria</taxon>
        <taxon>Pseudomonadati</taxon>
        <taxon>Pseudomonadota</taxon>
        <taxon>Betaproteobacteria</taxon>
        <taxon>Burkholderiales</taxon>
        <taxon>Alcaligenaceae</taxon>
        <taxon>Alcaligenes</taxon>
    </lineage>
</organism>
<name>A0ABX8SVZ7_9BURK</name>
<evidence type="ECO:0000313" key="1">
    <source>
        <dbReference type="EMBL" id="QXX80182.1"/>
    </source>
</evidence>
<accession>A0ABX8SVZ7</accession>
<evidence type="ECO:0008006" key="3">
    <source>
        <dbReference type="Google" id="ProtNLM"/>
    </source>
</evidence>
<dbReference type="EMBL" id="CP049362">
    <property type="protein sequence ID" value="QXX80182.1"/>
    <property type="molecule type" value="Genomic_DNA"/>
</dbReference>
<gene>
    <name evidence="1" type="ORF">FE795_14925</name>
</gene>
<sequence>MFRLTLFRSAPCNLALQEALRQAATRQRQDYLLELLQTHGAREYAYALNDLSGRAIENALATLPTVERSQVLKHLSRRAQTRLDDVEGLRRQPTHAVLTLPSFVM</sequence>
<evidence type="ECO:0000313" key="2">
    <source>
        <dbReference type="Proteomes" id="UP000826050"/>
    </source>
</evidence>
<keyword evidence="2" id="KW-1185">Reference proteome</keyword>
<dbReference type="Proteomes" id="UP000826050">
    <property type="component" value="Chromosome"/>
</dbReference>
<proteinExistence type="predicted"/>
<dbReference type="RefSeq" id="WP_003802063.1">
    <property type="nucleotide sequence ID" value="NZ_CP049362.1"/>
</dbReference>
<reference evidence="1 2" key="1">
    <citation type="submission" date="2020-02" db="EMBL/GenBank/DDBJ databases">
        <title>Partial ammonium oxidation to N2 by heterotrophic bacteria.</title>
        <authorList>
            <person name="Wu M."/>
        </authorList>
    </citation>
    <scope>NUCLEOTIDE SEQUENCE [LARGE SCALE GENOMIC DNA]</scope>
    <source>
        <strain evidence="1 2">HO-1</strain>
    </source>
</reference>